<protein>
    <recommendedName>
        <fullName evidence="1">Integrase core domain-containing protein</fullName>
    </recommendedName>
</protein>
<evidence type="ECO:0000313" key="2">
    <source>
        <dbReference type="EnsemblMetazoa" id="XP_019858758.1"/>
    </source>
</evidence>
<reference evidence="3" key="1">
    <citation type="journal article" date="2010" name="Nature">
        <title>The Amphimedon queenslandica genome and the evolution of animal complexity.</title>
        <authorList>
            <person name="Srivastava M."/>
            <person name="Simakov O."/>
            <person name="Chapman J."/>
            <person name="Fahey B."/>
            <person name="Gauthier M.E."/>
            <person name="Mitros T."/>
            <person name="Richards G.S."/>
            <person name="Conaco C."/>
            <person name="Dacre M."/>
            <person name="Hellsten U."/>
            <person name="Larroux C."/>
            <person name="Putnam N.H."/>
            <person name="Stanke M."/>
            <person name="Adamska M."/>
            <person name="Darling A."/>
            <person name="Degnan S.M."/>
            <person name="Oakley T.H."/>
            <person name="Plachetzki D.C."/>
            <person name="Zhai Y."/>
            <person name="Adamski M."/>
            <person name="Calcino A."/>
            <person name="Cummins S.F."/>
            <person name="Goodstein D.M."/>
            <person name="Harris C."/>
            <person name="Jackson D.J."/>
            <person name="Leys S.P."/>
            <person name="Shu S."/>
            <person name="Woodcroft B.J."/>
            <person name="Vervoort M."/>
            <person name="Kosik K.S."/>
            <person name="Manning G."/>
            <person name="Degnan B.M."/>
            <person name="Rokhsar D.S."/>
        </authorList>
    </citation>
    <scope>NUCLEOTIDE SEQUENCE [LARGE SCALE GENOMIC DNA]</scope>
</reference>
<dbReference type="KEGG" id="aqu:109586982"/>
<dbReference type="RefSeq" id="XP_019858758.1">
    <property type="nucleotide sequence ID" value="XM_020003199.1"/>
</dbReference>
<dbReference type="PANTHER" id="PTHR46177">
    <property type="entry name" value="INTEGRASE CATALYTIC DOMAIN-CONTAINING PROTEIN"/>
    <property type="match status" value="1"/>
</dbReference>
<feature type="domain" description="Integrase core" evidence="1">
    <location>
        <begin position="119"/>
        <end position="232"/>
    </location>
</feature>
<accession>A0AAN0JPM9</accession>
<keyword evidence="3" id="KW-1185">Reference proteome</keyword>
<evidence type="ECO:0000313" key="3">
    <source>
        <dbReference type="Proteomes" id="UP000007879"/>
    </source>
</evidence>
<dbReference type="EnsemblMetazoa" id="XM_020003199.1">
    <property type="protein sequence ID" value="XP_019858758.1"/>
    <property type="gene ID" value="LOC109586982"/>
</dbReference>
<dbReference type="InterPro" id="IPR058913">
    <property type="entry name" value="Integrase_dom_put"/>
</dbReference>
<dbReference type="AlphaFoldDB" id="A0AAN0JPM9"/>
<evidence type="ECO:0000259" key="1">
    <source>
        <dbReference type="Pfam" id="PF24764"/>
    </source>
</evidence>
<sequence length="251" mass="28953">MADFRDIILELKRLGCNTQEIRTLLSPVKEISLRQVQRIIHIQRCRGSGRTRDSLEDIKAAIEEELKGPGSLLGYRSLWHRLKGKYNFSVTRDTVMMLLATMDHEGTKIRKSRRLKRRIYLNKGPNYMWHADGYDKLKPYGISIHGCIDGYSRRILWLKVASSNNDPRIITSYYVDCVRSQGCPRILRVDMRTENSTVSIVQPILRHFDSDHLAGGKSFMYGKSTNNQVDIKHVVTTFLCRVDVNHVNTTS</sequence>
<organism evidence="2 3">
    <name type="scientific">Amphimedon queenslandica</name>
    <name type="common">Sponge</name>
    <dbReference type="NCBI Taxonomy" id="400682"/>
    <lineage>
        <taxon>Eukaryota</taxon>
        <taxon>Metazoa</taxon>
        <taxon>Porifera</taxon>
        <taxon>Demospongiae</taxon>
        <taxon>Heteroscleromorpha</taxon>
        <taxon>Haplosclerida</taxon>
        <taxon>Niphatidae</taxon>
        <taxon>Amphimedon</taxon>
    </lineage>
</organism>
<dbReference type="Proteomes" id="UP000007879">
    <property type="component" value="Unassembled WGS sequence"/>
</dbReference>
<dbReference type="Pfam" id="PF24764">
    <property type="entry name" value="rva_4"/>
    <property type="match status" value="1"/>
</dbReference>
<name>A0AAN0JPM9_AMPQE</name>
<proteinExistence type="predicted"/>
<dbReference type="GeneID" id="109586982"/>
<dbReference type="PANTHER" id="PTHR46177:SF1">
    <property type="entry name" value="INTEGRASE CATALYTIC DOMAIN-CONTAINING PROTEIN"/>
    <property type="match status" value="1"/>
</dbReference>
<reference evidence="2" key="2">
    <citation type="submission" date="2024-06" db="UniProtKB">
        <authorList>
            <consortium name="EnsemblMetazoa"/>
        </authorList>
    </citation>
    <scope>IDENTIFICATION</scope>
</reference>